<accession>A0A6B0YSF4</accession>
<dbReference type="InterPro" id="IPR009057">
    <property type="entry name" value="Homeodomain-like_sf"/>
</dbReference>
<dbReference type="SUPFAM" id="SSF46689">
    <property type="entry name" value="Homeodomain-like"/>
    <property type="match status" value="1"/>
</dbReference>
<evidence type="ECO:0000313" key="1">
    <source>
        <dbReference type="EMBL" id="MXY92682.1"/>
    </source>
</evidence>
<name>A0A6B0YSF4_9CHLR</name>
<dbReference type="AlphaFoldDB" id="A0A6B0YSF4"/>
<organism evidence="1">
    <name type="scientific">Caldilineaceae bacterium SB0664_bin_27</name>
    <dbReference type="NCBI Taxonomy" id="2605260"/>
    <lineage>
        <taxon>Bacteria</taxon>
        <taxon>Bacillati</taxon>
        <taxon>Chloroflexota</taxon>
        <taxon>Caldilineae</taxon>
        <taxon>Caldilineales</taxon>
        <taxon>Caldilineaceae</taxon>
    </lineage>
</organism>
<gene>
    <name evidence="1" type="ORF">F4Y42_04445</name>
</gene>
<dbReference type="EMBL" id="VXRG01000039">
    <property type="protein sequence ID" value="MXY92682.1"/>
    <property type="molecule type" value="Genomic_DNA"/>
</dbReference>
<sequence>MALYVRKLEEEEWEELERIIQSMENDVSIQRLMIILLSAQGHKVQEISREVDLHPINVRKWIHRYNSHGLDGLRSGKSPGRPPVFTAAQRQTIVEIASADPTSLKLPFSQWSLQRLRKHLIDEEVVDQISAETIRQILRAHGIQPRLMGSQHKGER</sequence>
<comment type="caution">
    <text evidence="1">The sequence shown here is derived from an EMBL/GenBank/DDBJ whole genome shotgun (WGS) entry which is preliminary data.</text>
</comment>
<protein>
    <submittedName>
        <fullName evidence="1">Helix-turn-helix domain containing protein</fullName>
    </submittedName>
</protein>
<dbReference type="Pfam" id="PF13565">
    <property type="entry name" value="HTH_32"/>
    <property type="match status" value="1"/>
</dbReference>
<proteinExistence type="predicted"/>
<reference evidence="1" key="1">
    <citation type="submission" date="2019-09" db="EMBL/GenBank/DDBJ databases">
        <title>Characterisation of the sponge microbiome using genome-centric metagenomics.</title>
        <authorList>
            <person name="Engelberts J.P."/>
            <person name="Robbins S.J."/>
            <person name="De Goeij J.M."/>
            <person name="Aranda M."/>
            <person name="Bell S.C."/>
            <person name="Webster N.S."/>
        </authorList>
    </citation>
    <scope>NUCLEOTIDE SEQUENCE</scope>
    <source>
        <strain evidence="1">SB0664_bin_27</strain>
    </source>
</reference>